<evidence type="ECO:0000313" key="9">
    <source>
        <dbReference type="Proteomes" id="UP000236146"/>
    </source>
</evidence>
<proteinExistence type="inferred from homology"/>
<evidence type="ECO:0000313" key="8">
    <source>
        <dbReference type="EMBL" id="PNS43412.1"/>
    </source>
</evidence>
<dbReference type="PANTHER" id="PTHR42893:SF46">
    <property type="entry name" value="PROTEIN DETOXIFICATION 44, CHLOROPLASTIC"/>
    <property type="match status" value="1"/>
</dbReference>
<comment type="similarity">
    <text evidence="2">Belongs to the multi antimicrobial extrusion (MATE) (TC 2.A.66.1) family.</text>
</comment>
<keyword evidence="3 7" id="KW-0812">Transmembrane</keyword>
<feature type="transmembrane region" description="Helical" evidence="7">
    <location>
        <begin position="426"/>
        <end position="448"/>
    </location>
</feature>
<evidence type="ECO:0000256" key="1">
    <source>
        <dbReference type="ARBA" id="ARBA00004141"/>
    </source>
</evidence>
<dbReference type="GO" id="GO:0042910">
    <property type="term" value="F:xenobiotic transmembrane transporter activity"/>
    <property type="evidence" value="ECO:0007669"/>
    <property type="project" value="InterPro"/>
</dbReference>
<protein>
    <submittedName>
        <fullName evidence="8">MATE family efflux transporter</fullName>
    </submittedName>
</protein>
<evidence type="ECO:0000256" key="3">
    <source>
        <dbReference type="ARBA" id="ARBA00022692"/>
    </source>
</evidence>
<feature type="region of interest" description="Disordered" evidence="6">
    <location>
        <begin position="1"/>
        <end position="46"/>
    </location>
</feature>
<evidence type="ECO:0000256" key="2">
    <source>
        <dbReference type="ARBA" id="ARBA00010199"/>
    </source>
</evidence>
<dbReference type="InterPro" id="IPR044644">
    <property type="entry name" value="DinF-like"/>
</dbReference>
<feature type="transmembrane region" description="Helical" evidence="7">
    <location>
        <begin position="323"/>
        <end position="345"/>
    </location>
</feature>
<comment type="subcellular location">
    <subcellularLocation>
        <location evidence="1">Membrane</location>
        <topology evidence="1">Multi-pass membrane protein</topology>
    </subcellularLocation>
</comment>
<feature type="transmembrane region" description="Helical" evidence="7">
    <location>
        <begin position="283"/>
        <end position="303"/>
    </location>
</feature>
<comment type="caution">
    <text evidence="8">The sequence shown here is derived from an EMBL/GenBank/DDBJ whole genome shotgun (WGS) entry which is preliminary data.</text>
</comment>
<name>A0A2K1SV78_GARVA</name>
<evidence type="ECO:0000256" key="4">
    <source>
        <dbReference type="ARBA" id="ARBA00022989"/>
    </source>
</evidence>
<feature type="transmembrane region" description="Helical" evidence="7">
    <location>
        <begin position="357"/>
        <end position="378"/>
    </location>
</feature>
<keyword evidence="5 7" id="KW-0472">Membrane</keyword>
<organism evidence="8 9">
    <name type="scientific">Gardnerella vaginalis</name>
    <dbReference type="NCBI Taxonomy" id="2702"/>
    <lineage>
        <taxon>Bacteria</taxon>
        <taxon>Bacillati</taxon>
        <taxon>Actinomycetota</taxon>
        <taxon>Actinomycetes</taxon>
        <taxon>Bifidobacteriales</taxon>
        <taxon>Bifidobacteriaceae</taxon>
        <taxon>Gardnerella</taxon>
    </lineage>
</organism>
<dbReference type="PANTHER" id="PTHR42893">
    <property type="entry name" value="PROTEIN DETOXIFICATION 44, CHLOROPLASTIC-RELATED"/>
    <property type="match status" value="1"/>
</dbReference>
<reference evidence="8 9" key="1">
    <citation type="submission" date="2016-10" db="EMBL/GenBank/DDBJ databases">
        <authorList>
            <person name="Varghese N."/>
        </authorList>
    </citation>
    <scope>NUCLEOTIDE SEQUENCE [LARGE SCALE GENOMIC DNA]</scope>
    <source>
        <strain evidence="8 9">KA00225</strain>
    </source>
</reference>
<dbReference type="InterPro" id="IPR002528">
    <property type="entry name" value="MATE_fam"/>
</dbReference>
<dbReference type="OrthoDB" id="5242355at2"/>
<dbReference type="RefSeq" id="WP_103084414.1">
    <property type="nucleotide sequence ID" value="NZ_MNLH01000002.1"/>
</dbReference>
<dbReference type="EMBL" id="MNLH01000002">
    <property type="protein sequence ID" value="PNS43412.1"/>
    <property type="molecule type" value="Genomic_DNA"/>
</dbReference>
<dbReference type="AlphaFoldDB" id="A0A2K1SV78"/>
<feature type="transmembrane region" description="Helical" evidence="7">
    <location>
        <begin position="460"/>
        <end position="478"/>
    </location>
</feature>
<feature type="transmembrane region" description="Helical" evidence="7">
    <location>
        <begin position="92"/>
        <end position="115"/>
    </location>
</feature>
<sequence>MKYQQQENEIDTEASRESSEINQAKVKLPKTNEENDEGIASENSTSKDSAFDKREILHSIWILAVPTFGQLIAEPAFVLIDTAIIGHIGRTALAGLSIGSTVLLTIAGLCLFLAYNTTSQVARLLGSGKKREGFSIGMDGLWLALFLGVVLTALLMIAAEPLCYAIGARGETLQNAIVYTQTVMPGLPAMLLIYAANGIFRGLRKVRITLFAAVSGAIVNTVLDLIMVFALKWGIAGSGIATMIAQWYMGLVLVVPAVFWAAKSGARLKPNFHHILHSAGSGMPLFVRTLALRVCMVATVVTATRLGTNTLAAYQVANSCWNFVMNILDAIGIAAQTIVATALGANLRRRARVITRMCASVGALSSVVVGIFMIAIGWTCAPLFSNHPYVQLLISVSMTILGIFLPLSGWMWALDGVLIGAGDHRYLAKACSIMAVIYIATLVCTGLTDITFGVNDVVRTITLWLALNVVYIGGRAVGNSLRIGTDEWMESAKHI</sequence>
<dbReference type="CDD" id="cd13136">
    <property type="entry name" value="MATE_DinF_like"/>
    <property type="match status" value="1"/>
</dbReference>
<feature type="transmembrane region" description="Helical" evidence="7">
    <location>
        <begin position="177"/>
        <end position="196"/>
    </location>
</feature>
<feature type="transmembrane region" description="Helical" evidence="7">
    <location>
        <begin position="136"/>
        <end position="157"/>
    </location>
</feature>
<evidence type="ECO:0000256" key="6">
    <source>
        <dbReference type="SAM" id="MobiDB-lite"/>
    </source>
</evidence>
<dbReference type="NCBIfam" id="TIGR00797">
    <property type="entry name" value="matE"/>
    <property type="match status" value="1"/>
</dbReference>
<dbReference type="Pfam" id="PF01554">
    <property type="entry name" value="MatE"/>
    <property type="match status" value="2"/>
</dbReference>
<keyword evidence="4 7" id="KW-1133">Transmembrane helix</keyword>
<gene>
    <name evidence="8" type="ORF">BFS05_02195</name>
</gene>
<evidence type="ECO:0000256" key="7">
    <source>
        <dbReference type="SAM" id="Phobius"/>
    </source>
</evidence>
<feature type="transmembrane region" description="Helical" evidence="7">
    <location>
        <begin position="243"/>
        <end position="262"/>
    </location>
</feature>
<accession>A0A2K1SV78</accession>
<dbReference type="Proteomes" id="UP000236146">
    <property type="component" value="Unassembled WGS sequence"/>
</dbReference>
<feature type="transmembrane region" description="Helical" evidence="7">
    <location>
        <begin position="390"/>
        <end position="414"/>
    </location>
</feature>
<feature type="transmembrane region" description="Helical" evidence="7">
    <location>
        <begin position="60"/>
        <end position="80"/>
    </location>
</feature>
<feature type="transmembrane region" description="Helical" evidence="7">
    <location>
        <begin position="208"/>
        <end position="231"/>
    </location>
</feature>
<evidence type="ECO:0000256" key="5">
    <source>
        <dbReference type="ARBA" id="ARBA00023136"/>
    </source>
</evidence>
<dbReference type="GO" id="GO:0005886">
    <property type="term" value="C:plasma membrane"/>
    <property type="evidence" value="ECO:0007669"/>
    <property type="project" value="TreeGrafter"/>
</dbReference>
<dbReference type="GO" id="GO:0015297">
    <property type="term" value="F:antiporter activity"/>
    <property type="evidence" value="ECO:0007669"/>
    <property type="project" value="InterPro"/>
</dbReference>